<feature type="compositionally biased region" description="Low complexity" evidence="1">
    <location>
        <begin position="256"/>
        <end position="267"/>
    </location>
</feature>
<feature type="compositionally biased region" description="Low complexity" evidence="1">
    <location>
        <begin position="215"/>
        <end position="229"/>
    </location>
</feature>
<dbReference type="Proteomes" id="UP001596523">
    <property type="component" value="Unassembled WGS sequence"/>
</dbReference>
<dbReference type="SUPFAM" id="SSF51412">
    <property type="entry name" value="Inosine monophosphate dehydrogenase (IMPDH)"/>
    <property type="match status" value="1"/>
</dbReference>
<dbReference type="PANTHER" id="PTHR32332:SF33">
    <property type="entry name" value="NITRONATE MONOOXYGENASE DOMAIN-CONTAINING PROTEIN"/>
    <property type="match status" value="1"/>
</dbReference>
<comment type="caution">
    <text evidence="2">The sequence shown here is derived from an EMBL/GenBank/DDBJ whole genome shotgun (WGS) entry which is preliminary data.</text>
</comment>
<evidence type="ECO:0000313" key="2">
    <source>
        <dbReference type="EMBL" id="MFC7305451.1"/>
    </source>
</evidence>
<dbReference type="InterPro" id="IPR013785">
    <property type="entry name" value="Aldolase_TIM"/>
</dbReference>
<organism evidence="2 3">
    <name type="scientific">Streptomyces monticola</name>
    <dbReference type="NCBI Taxonomy" id="2666263"/>
    <lineage>
        <taxon>Bacteria</taxon>
        <taxon>Bacillati</taxon>
        <taxon>Actinomycetota</taxon>
        <taxon>Actinomycetes</taxon>
        <taxon>Kitasatosporales</taxon>
        <taxon>Streptomycetaceae</taxon>
        <taxon>Streptomyces</taxon>
    </lineage>
</organism>
<sequence length="573" mass="58515">MATTADGALPRIIQGGMGVGVSGWRLARAVSRTGQLGVVSGTALDAVLVRRLQLGDPDGSVRRALAAFPVPELARAVVDRFHVEGGLRPGERFRTEPMLRVERGEPAELLTVLGNFVEVWLAKEGHDGQVGVNYLEKIQLAIAPALFGAILAGVDQVLVGAGVPAYVPELATRLARGECATVKITVDGDENPHPYVFDPTPYVPTPYVPTPTPAPATSGPDGLAAGPHAPAAPAPTDLPAPATMPTDPAPAPDPSAPAASVPEPAGATGPGVARCGPGTVAGDPASAGTLPAPANLRRPGVLAIVSLPVLAAYLARDEATRPDGFVIETHGAGGHSAPPRGALRLDGDGEPVYGPRDHPDLAKMAALGIPYWLAGGAAHPARLAEARAAGAAGVQVGSAFALCEQSGLDEGLRSELRDRARAGTLRVRNDPAASPTGFPFKVADLPGTLARPEVRAARGRVCDLGYLRTPYRTPKGTIGYRCPAEPEAAYARKGGDEAATEGRLCLCNGLLAAVGLGQTRPGGAVEPPVVTLGQDLDFLTDLSPDGAPYGAQDVVEWLTNSAPVTAVTAVTAG</sequence>
<accession>A0ABW2JIR4</accession>
<gene>
    <name evidence="2" type="ORF">ACFQVC_14615</name>
</gene>
<evidence type="ECO:0000313" key="3">
    <source>
        <dbReference type="Proteomes" id="UP001596523"/>
    </source>
</evidence>
<keyword evidence="3" id="KW-1185">Reference proteome</keyword>
<reference evidence="3" key="1">
    <citation type="journal article" date="2019" name="Int. J. Syst. Evol. Microbiol.">
        <title>The Global Catalogue of Microorganisms (GCM) 10K type strain sequencing project: providing services to taxonomists for standard genome sequencing and annotation.</title>
        <authorList>
            <consortium name="The Broad Institute Genomics Platform"/>
            <consortium name="The Broad Institute Genome Sequencing Center for Infectious Disease"/>
            <person name="Wu L."/>
            <person name="Ma J."/>
        </authorList>
    </citation>
    <scope>NUCLEOTIDE SEQUENCE [LARGE SCALE GENOMIC DNA]</scope>
    <source>
        <strain evidence="3">SYNS20</strain>
    </source>
</reference>
<dbReference type="Gene3D" id="3.20.20.70">
    <property type="entry name" value="Aldolase class I"/>
    <property type="match status" value="2"/>
</dbReference>
<proteinExistence type="predicted"/>
<dbReference type="PANTHER" id="PTHR32332">
    <property type="entry name" value="2-NITROPROPANE DIOXYGENASE"/>
    <property type="match status" value="1"/>
</dbReference>
<feature type="region of interest" description="Disordered" evidence="1">
    <location>
        <begin position="206"/>
        <end position="280"/>
    </location>
</feature>
<evidence type="ECO:0000256" key="1">
    <source>
        <dbReference type="SAM" id="MobiDB-lite"/>
    </source>
</evidence>
<name>A0ABW2JIR4_9ACTN</name>
<dbReference type="RefSeq" id="WP_381830812.1">
    <property type="nucleotide sequence ID" value="NZ_JBHTCF010000005.1"/>
</dbReference>
<protein>
    <recommendedName>
        <fullName evidence="4">Nitronate monooxygenase</fullName>
    </recommendedName>
</protein>
<evidence type="ECO:0008006" key="4">
    <source>
        <dbReference type="Google" id="ProtNLM"/>
    </source>
</evidence>
<dbReference type="EMBL" id="JBHTCF010000005">
    <property type="protein sequence ID" value="MFC7305451.1"/>
    <property type="molecule type" value="Genomic_DNA"/>
</dbReference>